<dbReference type="PANTHER" id="PTHR43833:SF9">
    <property type="entry name" value="POTASSIUM CHANNEL PROTEIN YUGO-RELATED"/>
    <property type="match status" value="1"/>
</dbReference>
<reference evidence="4" key="1">
    <citation type="submission" date="2016-11" db="EMBL/GenBank/DDBJ databases">
        <authorList>
            <person name="Varghese N."/>
            <person name="Submissions S."/>
        </authorList>
    </citation>
    <scope>NUCLEOTIDE SEQUENCE [LARGE SCALE GENOMIC DNA]</scope>
    <source>
        <strain evidence="4">DSM 21264</strain>
    </source>
</reference>
<dbReference type="RefSeq" id="WP_072958671.1">
    <property type="nucleotide sequence ID" value="NZ_FQUH01000008.1"/>
</dbReference>
<dbReference type="Gene3D" id="3.40.50.720">
    <property type="entry name" value="NAD(P)-binding Rossmann-like Domain"/>
    <property type="match status" value="1"/>
</dbReference>
<feature type="transmembrane region" description="Helical" evidence="1">
    <location>
        <begin position="78"/>
        <end position="107"/>
    </location>
</feature>
<evidence type="ECO:0000259" key="2">
    <source>
        <dbReference type="Pfam" id="PF07885"/>
    </source>
</evidence>
<keyword evidence="1" id="KW-1133">Transmembrane helix</keyword>
<dbReference type="Pfam" id="PF07885">
    <property type="entry name" value="Ion_trans_2"/>
    <property type="match status" value="1"/>
</dbReference>
<organism evidence="3 4">
    <name type="scientific">Vibrio gazogenes DSM 21264 = NBRC 103151</name>
    <dbReference type="NCBI Taxonomy" id="1123492"/>
    <lineage>
        <taxon>Bacteria</taxon>
        <taxon>Pseudomonadati</taxon>
        <taxon>Pseudomonadota</taxon>
        <taxon>Gammaproteobacteria</taxon>
        <taxon>Vibrionales</taxon>
        <taxon>Vibrionaceae</taxon>
        <taxon>Vibrio</taxon>
    </lineage>
</organism>
<dbReference type="AlphaFoldDB" id="A0A1M5ASA2"/>
<keyword evidence="1" id="KW-0472">Membrane</keyword>
<evidence type="ECO:0000256" key="1">
    <source>
        <dbReference type="SAM" id="Phobius"/>
    </source>
</evidence>
<dbReference type="SUPFAM" id="SSF81324">
    <property type="entry name" value="Voltage-gated potassium channels"/>
    <property type="match status" value="1"/>
</dbReference>
<keyword evidence="1" id="KW-0812">Transmembrane</keyword>
<proteinExistence type="predicted"/>
<dbReference type="SUPFAM" id="SSF51735">
    <property type="entry name" value="NAD(P)-binding Rossmann-fold domains"/>
    <property type="match status" value="1"/>
</dbReference>
<dbReference type="Proteomes" id="UP000184159">
    <property type="component" value="Unassembled WGS sequence"/>
</dbReference>
<evidence type="ECO:0000313" key="3">
    <source>
        <dbReference type="EMBL" id="SHF33113.1"/>
    </source>
</evidence>
<feature type="domain" description="Potassium channel" evidence="2">
    <location>
        <begin position="36"/>
        <end position="103"/>
    </location>
</feature>
<dbReference type="InterPro" id="IPR050721">
    <property type="entry name" value="Trk_Ktr_HKT_K-transport"/>
</dbReference>
<name>A0A1M5ASA2_VIBGA</name>
<dbReference type="InterPro" id="IPR013099">
    <property type="entry name" value="K_chnl_dom"/>
</dbReference>
<gene>
    <name evidence="3" type="ORF">SAMN02745781_02011</name>
</gene>
<protein>
    <submittedName>
        <fullName evidence="3">Voltage-gated potassium channel</fullName>
    </submittedName>
</protein>
<sequence>MPIFIQLRRWIYIQITQMNDKNIILAFGGYLLISWLGMNAIGETAITQSFTDFVYYLVVTSSTVGYGDFSPVTDAGKWFVALFIIPVGLGLFALTVGRIATLFILYWKRSLLGKRKIKVNDHILVLGWNEQRTLHLLNMLQHEQDTPRTIVLCVRPEIENPRPGEIEFVRVTSFTDQVGMNRAGVQHASCIIIDNPEDDITLSAALFCAGQNPNAHILAYFNDEGLSTLLKHHCPNVECIPSVSVEMLAKAAVDPGSSTLHHELLSSDKGMTQYSVIYPTGQCQTSLEALFLQFKQQYEAILIAVDRGQGIELNPPLNTSITGGDKLFYIAEKRIHQFRWSV</sequence>
<dbReference type="PANTHER" id="PTHR43833">
    <property type="entry name" value="POTASSIUM CHANNEL PROTEIN 2-RELATED-RELATED"/>
    <property type="match status" value="1"/>
</dbReference>
<dbReference type="EMBL" id="FQUH01000008">
    <property type="protein sequence ID" value="SHF33113.1"/>
    <property type="molecule type" value="Genomic_DNA"/>
</dbReference>
<dbReference type="Gene3D" id="1.10.287.70">
    <property type="match status" value="1"/>
</dbReference>
<keyword evidence="3" id="KW-0407">Ion channel</keyword>
<keyword evidence="4" id="KW-1185">Reference proteome</keyword>
<feature type="transmembrane region" description="Helical" evidence="1">
    <location>
        <begin position="23"/>
        <end position="41"/>
    </location>
</feature>
<dbReference type="GO" id="GO:0034220">
    <property type="term" value="P:monoatomic ion transmembrane transport"/>
    <property type="evidence" value="ECO:0007669"/>
    <property type="project" value="UniProtKB-KW"/>
</dbReference>
<dbReference type="InterPro" id="IPR036291">
    <property type="entry name" value="NAD(P)-bd_dom_sf"/>
</dbReference>
<keyword evidence="3" id="KW-0813">Transport</keyword>
<accession>A0A1M5ASA2</accession>
<keyword evidence="3" id="KW-0406">Ion transport</keyword>
<evidence type="ECO:0000313" key="4">
    <source>
        <dbReference type="Proteomes" id="UP000184159"/>
    </source>
</evidence>